<evidence type="ECO:0000256" key="1">
    <source>
        <dbReference type="SAM" id="SignalP"/>
    </source>
</evidence>
<dbReference type="AlphaFoldDB" id="A0A7W7QQE3"/>
<accession>A0A7W7QQE3</accession>
<evidence type="ECO:0000313" key="3">
    <source>
        <dbReference type="Proteomes" id="UP000552644"/>
    </source>
</evidence>
<feature type="signal peptide" evidence="1">
    <location>
        <begin position="1"/>
        <end position="24"/>
    </location>
</feature>
<dbReference type="RefSeq" id="WP_184717182.1">
    <property type="nucleotide sequence ID" value="NZ_JACHJP010000004.1"/>
</dbReference>
<proteinExistence type="predicted"/>
<evidence type="ECO:0008006" key="4">
    <source>
        <dbReference type="Google" id="ProtNLM"/>
    </source>
</evidence>
<comment type="caution">
    <text evidence="2">The sequence shown here is derived from an EMBL/GenBank/DDBJ whole genome shotgun (WGS) entry which is preliminary data.</text>
</comment>
<reference evidence="2 3" key="1">
    <citation type="submission" date="2020-08" db="EMBL/GenBank/DDBJ databases">
        <title>Genomic Encyclopedia of Type Strains, Phase III (KMG-III): the genomes of soil and plant-associated and newly described type strains.</title>
        <authorList>
            <person name="Whitman W."/>
        </authorList>
    </citation>
    <scope>NUCLEOTIDE SEQUENCE [LARGE SCALE GENOMIC DNA]</scope>
    <source>
        <strain evidence="2 3">CECT 8840</strain>
    </source>
</reference>
<organism evidence="2 3">
    <name type="scientific">Streptosporangium saharense</name>
    <dbReference type="NCBI Taxonomy" id="1706840"/>
    <lineage>
        <taxon>Bacteria</taxon>
        <taxon>Bacillati</taxon>
        <taxon>Actinomycetota</taxon>
        <taxon>Actinomycetes</taxon>
        <taxon>Streptosporangiales</taxon>
        <taxon>Streptosporangiaceae</taxon>
        <taxon>Streptosporangium</taxon>
    </lineage>
</organism>
<keyword evidence="1" id="KW-0732">Signal</keyword>
<evidence type="ECO:0000313" key="2">
    <source>
        <dbReference type="EMBL" id="MBB4917156.1"/>
    </source>
</evidence>
<feature type="chain" id="PRO_5038689004" description="DUF3558 domain-containing protein" evidence="1">
    <location>
        <begin position="25"/>
        <end position="198"/>
    </location>
</feature>
<dbReference type="PROSITE" id="PS51257">
    <property type="entry name" value="PROKAR_LIPOPROTEIN"/>
    <property type="match status" value="1"/>
</dbReference>
<gene>
    <name evidence="2" type="ORF">FHS44_004264</name>
</gene>
<dbReference type="Proteomes" id="UP000552644">
    <property type="component" value="Unassembled WGS sequence"/>
</dbReference>
<name>A0A7W7QQE3_9ACTN</name>
<sequence>MMRKPFLLTPVLGCFLLFVSACQGDDTGAKDLSPLPVSASPPYVCDYVPLEAVKLMTGVQDPLVRGSFDLAASDGAGVGSCTAYQGSGDRLRALQITLTPAGNEKEVRNKLEGGASPLPEIVDGSIGYYFKSADGENEAAYAMLVRGKAGVIIQLGLGVEGRDSAADVLGLMKLIAPKLVAGTGSPSVSAASPSPENS</sequence>
<keyword evidence="3" id="KW-1185">Reference proteome</keyword>
<dbReference type="EMBL" id="JACHJP010000004">
    <property type="protein sequence ID" value="MBB4917156.1"/>
    <property type="molecule type" value="Genomic_DNA"/>
</dbReference>
<protein>
    <recommendedName>
        <fullName evidence="4">DUF3558 domain-containing protein</fullName>
    </recommendedName>
</protein>